<evidence type="ECO:0000256" key="4">
    <source>
        <dbReference type="ARBA" id="ARBA00022989"/>
    </source>
</evidence>
<dbReference type="RefSeq" id="WP_273842729.1">
    <property type="nucleotide sequence ID" value="NZ_JAQQWT010000005.1"/>
</dbReference>
<name>A0ABV6NKH0_9BACI</name>
<feature type="domain" description="Type II secretion system protein GspF" evidence="7">
    <location>
        <begin position="159"/>
        <end position="284"/>
    </location>
</feature>
<comment type="subcellular location">
    <subcellularLocation>
        <location evidence="1">Cell membrane</location>
        <topology evidence="1">Multi-pass membrane protein</topology>
    </subcellularLocation>
</comment>
<feature type="transmembrane region" description="Helical" evidence="6">
    <location>
        <begin position="94"/>
        <end position="113"/>
    </location>
</feature>
<evidence type="ECO:0000256" key="3">
    <source>
        <dbReference type="ARBA" id="ARBA00022692"/>
    </source>
</evidence>
<keyword evidence="4 6" id="KW-1133">Transmembrane helix</keyword>
<dbReference type="Proteomes" id="UP001589833">
    <property type="component" value="Unassembled WGS sequence"/>
</dbReference>
<keyword evidence="3 6" id="KW-0812">Transmembrane</keyword>
<evidence type="ECO:0000256" key="6">
    <source>
        <dbReference type="SAM" id="Phobius"/>
    </source>
</evidence>
<comment type="caution">
    <text evidence="8">The sequence shown here is derived from an EMBL/GenBank/DDBJ whole genome shotgun (WGS) entry which is preliminary data.</text>
</comment>
<reference evidence="8 9" key="1">
    <citation type="submission" date="2024-09" db="EMBL/GenBank/DDBJ databases">
        <authorList>
            <person name="Sun Q."/>
            <person name="Mori K."/>
        </authorList>
    </citation>
    <scope>NUCLEOTIDE SEQUENCE [LARGE SCALE GENOMIC DNA]</scope>
    <source>
        <strain evidence="8 9">NCAIM B.02301</strain>
    </source>
</reference>
<accession>A0ABV6NKH0</accession>
<dbReference type="PANTHER" id="PTHR35007:SF2">
    <property type="entry name" value="PILUS ASSEMBLE PROTEIN"/>
    <property type="match status" value="1"/>
</dbReference>
<evidence type="ECO:0000256" key="5">
    <source>
        <dbReference type="ARBA" id="ARBA00023136"/>
    </source>
</evidence>
<sequence length="297" mass="33546">MLITISIFVFLLTVVLLLPKEMMKESTLKKAIALPVAIGGAAGPNIRPIQRLLRSFSTFLIRSPIKISFKKRKEYEEKIIQAGLQEKWNSLDIISSKILLPVVVFIFYFLLALSNDEGLFYLFSILLPAIAYIVPDYWLNTQVKKRKDTIRKELPHYVNAIAIMCEAGLNLLPAIKEVTKRKNGVLSVELEFTLHKITVGLSQADALEEMADRCQVDELSRFVAVINQATERGASGVTLLLRDQAKETWEYRKKKAQQLGAEASMKLFFPLLLLAFPATVVFILGPVMLELFKFIVS</sequence>
<gene>
    <name evidence="8" type="ORF">ACFFH4_20105</name>
</gene>
<keyword evidence="2" id="KW-1003">Cell membrane</keyword>
<dbReference type="Pfam" id="PF00482">
    <property type="entry name" value="T2SSF"/>
    <property type="match status" value="1"/>
</dbReference>
<evidence type="ECO:0000256" key="2">
    <source>
        <dbReference type="ARBA" id="ARBA00022475"/>
    </source>
</evidence>
<organism evidence="8 9">
    <name type="scientific">Halalkalibacter alkalisediminis</name>
    <dbReference type="NCBI Taxonomy" id="935616"/>
    <lineage>
        <taxon>Bacteria</taxon>
        <taxon>Bacillati</taxon>
        <taxon>Bacillota</taxon>
        <taxon>Bacilli</taxon>
        <taxon>Bacillales</taxon>
        <taxon>Bacillaceae</taxon>
        <taxon>Halalkalibacter</taxon>
    </lineage>
</organism>
<keyword evidence="9" id="KW-1185">Reference proteome</keyword>
<keyword evidence="5 6" id="KW-0472">Membrane</keyword>
<dbReference type="EMBL" id="JBHLTR010000054">
    <property type="protein sequence ID" value="MFC0561253.1"/>
    <property type="molecule type" value="Genomic_DNA"/>
</dbReference>
<evidence type="ECO:0000313" key="9">
    <source>
        <dbReference type="Proteomes" id="UP001589833"/>
    </source>
</evidence>
<dbReference type="PANTHER" id="PTHR35007">
    <property type="entry name" value="INTEGRAL MEMBRANE PROTEIN-RELATED"/>
    <property type="match status" value="1"/>
</dbReference>
<evidence type="ECO:0000259" key="7">
    <source>
        <dbReference type="Pfam" id="PF00482"/>
    </source>
</evidence>
<evidence type="ECO:0000313" key="8">
    <source>
        <dbReference type="EMBL" id="MFC0561253.1"/>
    </source>
</evidence>
<feature type="transmembrane region" description="Helical" evidence="6">
    <location>
        <begin position="267"/>
        <end position="289"/>
    </location>
</feature>
<dbReference type="InterPro" id="IPR018076">
    <property type="entry name" value="T2SS_GspF_dom"/>
</dbReference>
<protein>
    <submittedName>
        <fullName evidence="8">Type II secretion system F family protein</fullName>
    </submittedName>
</protein>
<proteinExistence type="predicted"/>
<evidence type="ECO:0000256" key="1">
    <source>
        <dbReference type="ARBA" id="ARBA00004651"/>
    </source>
</evidence>
<feature type="transmembrane region" description="Helical" evidence="6">
    <location>
        <begin position="119"/>
        <end position="139"/>
    </location>
</feature>